<dbReference type="Proteomes" id="UP000000557">
    <property type="component" value="Chromosome"/>
</dbReference>
<proteinExistence type="predicted"/>
<dbReference type="AlphaFoldDB" id="Q7NLW7"/>
<dbReference type="EnsemblBacteria" id="BAC88943">
    <property type="protein sequence ID" value="BAC88943"/>
    <property type="gene ID" value="BAC88943"/>
</dbReference>
<reference evidence="1 2" key="2">
    <citation type="journal article" date="2003" name="DNA Res.">
        <title>Complete genome structure of Gloeobacter violaceus PCC 7421, a cyanobacterium that lacks thylakoids (supplement).</title>
        <authorList>
            <person name="Nakamura Y."/>
            <person name="Kaneko T."/>
            <person name="Sato S."/>
            <person name="Mimuro M."/>
            <person name="Miyashita H."/>
            <person name="Tsuchiya T."/>
            <person name="Sasamoto S."/>
            <person name="Watanabe A."/>
            <person name="Kawashima K."/>
            <person name="Kishida Y."/>
            <person name="Kiyokawa C."/>
            <person name="Kohara M."/>
            <person name="Matsumoto M."/>
            <person name="Matsuno A."/>
            <person name="Nakazaki N."/>
            <person name="Shimpo S."/>
            <person name="Takeuchi C."/>
            <person name="Yamada M."/>
            <person name="Tabata S."/>
        </authorList>
    </citation>
    <scope>NUCLEOTIDE SEQUENCE [LARGE SCALE GENOMIC DNA]</scope>
    <source>
        <strain evidence="2">ATCC 29082 / PCC 7421</strain>
    </source>
</reference>
<evidence type="ECO:0000313" key="2">
    <source>
        <dbReference type="Proteomes" id="UP000000557"/>
    </source>
</evidence>
<dbReference type="EMBL" id="BA000045">
    <property type="protein sequence ID" value="BAC88943.1"/>
    <property type="molecule type" value="Genomic_DNA"/>
</dbReference>
<evidence type="ECO:0000313" key="1">
    <source>
        <dbReference type="EMBL" id="BAC88943.1"/>
    </source>
</evidence>
<dbReference type="RefSeq" id="WP_011141004.1">
    <property type="nucleotide sequence ID" value="NC_005125.1"/>
</dbReference>
<dbReference type="PhylomeDB" id="Q7NLW7"/>
<dbReference type="OrthoDB" id="573931at2"/>
<dbReference type="KEGG" id="gvi:gll1002"/>
<dbReference type="STRING" id="251221.gene:10758480"/>
<reference evidence="1 2" key="1">
    <citation type="journal article" date="2003" name="DNA Res.">
        <title>Complete genome structure of Gloeobacter violaceus PCC 7421, a cyanobacterium that lacks thylakoids.</title>
        <authorList>
            <person name="Nakamura Y."/>
            <person name="Kaneko T."/>
            <person name="Sato S."/>
            <person name="Mimuro M."/>
            <person name="Miyashita H."/>
            <person name="Tsuchiya T."/>
            <person name="Sasamoto S."/>
            <person name="Watanabe A."/>
            <person name="Kawashima K."/>
            <person name="Kishida Y."/>
            <person name="Kiyokawa C."/>
            <person name="Kohara M."/>
            <person name="Matsumoto M."/>
            <person name="Matsuno A."/>
            <person name="Nakazaki N."/>
            <person name="Shimpo S."/>
            <person name="Takeuchi C."/>
            <person name="Yamada M."/>
            <person name="Tabata S."/>
        </authorList>
    </citation>
    <scope>NUCLEOTIDE SEQUENCE [LARGE SCALE GENOMIC DNA]</scope>
    <source>
        <strain evidence="2">ATCC 29082 / PCC 7421</strain>
    </source>
</reference>
<sequence>MKIVWETTVYAGNGPSYCAICTDRFHPLRARGSLSLLAVVYNQRGQACGEACRDCAGASAEVIRRLLGERIDKLRSDLQDLEALAAEPIEPPSLEQEFRAHL</sequence>
<gene>
    <name evidence="1" type="ordered locus">gll1002</name>
</gene>
<dbReference type="HOGENOM" id="CLU_2273377_0_0_3"/>
<protein>
    <submittedName>
        <fullName evidence="1">Gll1002 protein</fullName>
    </submittedName>
</protein>
<name>Q7NLW7_GLOVI</name>
<dbReference type="InParanoid" id="Q7NLW7"/>
<accession>Q7NLW7</accession>
<organism evidence="1 2">
    <name type="scientific">Gloeobacter violaceus (strain ATCC 29082 / PCC 7421)</name>
    <dbReference type="NCBI Taxonomy" id="251221"/>
    <lineage>
        <taxon>Bacteria</taxon>
        <taxon>Bacillati</taxon>
        <taxon>Cyanobacteriota</taxon>
        <taxon>Cyanophyceae</taxon>
        <taxon>Gloeobacterales</taxon>
        <taxon>Gloeobacteraceae</taxon>
        <taxon>Gloeobacter</taxon>
    </lineage>
</organism>
<dbReference type="eggNOG" id="ENOG503375G">
    <property type="taxonomic scope" value="Bacteria"/>
</dbReference>
<keyword evidence="2" id="KW-1185">Reference proteome</keyword>